<organism evidence="2 3">
    <name type="scientific">Lithocarpus litseifolius</name>
    <dbReference type="NCBI Taxonomy" id="425828"/>
    <lineage>
        <taxon>Eukaryota</taxon>
        <taxon>Viridiplantae</taxon>
        <taxon>Streptophyta</taxon>
        <taxon>Embryophyta</taxon>
        <taxon>Tracheophyta</taxon>
        <taxon>Spermatophyta</taxon>
        <taxon>Magnoliopsida</taxon>
        <taxon>eudicotyledons</taxon>
        <taxon>Gunneridae</taxon>
        <taxon>Pentapetalae</taxon>
        <taxon>rosids</taxon>
        <taxon>fabids</taxon>
        <taxon>Fagales</taxon>
        <taxon>Fagaceae</taxon>
        <taxon>Lithocarpus</taxon>
    </lineage>
</organism>
<evidence type="ECO:0000256" key="1">
    <source>
        <dbReference type="SAM" id="Phobius"/>
    </source>
</evidence>
<reference evidence="2 3" key="1">
    <citation type="submission" date="2024-01" db="EMBL/GenBank/DDBJ databases">
        <title>A telomere-to-telomere, gap-free genome of sweet tea (Lithocarpus litseifolius).</title>
        <authorList>
            <person name="Zhou J."/>
        </authorList>
    </citation>
    <scope>NUCLEOTIDE SEQUENCE [LARGE SCALE GENOMIC DNA]</scope>
    <source>
        <strain evidence="2">Zhou-2022a</strain>
        <tissue evidence="2">Leaf</tissue>
    </source>
</reference>
<keyword evidence="1" id="KW-1133">Transmembrane helix</keyword>
<dbReference type="AlphaFoldDB" id="A0AAW2DJS8"/>
<dbReference type="PANTHER" id="PTHR11206">
    <property type="entry name" value="MULTIDRUG RESISTANCE PROTEIN"/>
    <property type="match status" value="1"/>
</dbReference>
<protein>
    <submittedName>
        <fullName evidence="2">Uncharacterized protein</fullName>
    </submittedName>
</protein>
<keyword evidence="1" id="KW-0812">Transmembrane</keyword>
<dbReference type="Proteomes" id="UP001459277">
    <property type="component" value="Unassembled WGS sequence"/>
</dbReference>
<sequence length="145" mass="15888">MTPLLAISIFIDSVQGVISGLSHNFLQYALSTSSFPIYIFSFKANGFDTEGVARGCGWQQLAIYVNLATFYISGVPIACVLGFKKNLKAKRDEFDSALKKKLKLQVAAKNHIKKSTGVAKEAPITKPKREAECELGVMQLETTIL</sequence>
<gene>
    <name evidence="2" type="ORF">SO802_005130</name>
</gene>
<evidence type="ECO:0000313" key="2">
    <source>
        <dbReference type="EMBL" id="KAL0010022.1"/>
    </source>
</evidence>
<keyword evidence="3" id="KW-1185">Reference proteome</keyword>
<accession>A0AAW2DJS8</accession>
<dbReference type="EMBL" id="JAZDWU010000002">
    <property type="protein sequence ID" value="KAL0010022.1"/>
    <property type="molecule type" value="Genomic_DNA"/>
</dbReference>
<comment type="caution">
    <text evidence="2">The sequence shown here is derived from an EMBL/GenBank/DDBJ whole genome shotgun (WGS) entry which is preliminary data.</text>
</comment>
<proteinExistence type="predicted"/>
<evidence type="ECO:0000313" key="3">
    <source>
        <dbReference type="Proteomes" id="UP001459277"/>
    </source>
</evidence>
<feature type="transmembrane region" description="Helical" evidence="1">
    <location>
        <begin position="61"/>
        <end position="83"/>
    </location>
</feature>
<keyword evidence="1" id="KW-0472">Membrane</keyword>
<name>A0AAW2DJS8_9ROSI</name>